<dbReference type="EMBL" id="BAAANT010000074">
    <property type="protein sequence ID" value="GAA1500701.1"/>
    <property type="molecule type" value="Genomic_DNA"/>
</dbReference>
<dbReference type="RefSeq" id="WP_344469644.1">
    <property type="nucleotide sequence ID" value="NZ_BAAANT010000074.1"/>
</dbReference>
<dbReference type="Proteomes" id="UP001422759">
    <property type="component" value="Unassembled WGS sequence"/>
</dbReference>
<comment type="caution">
    <text evidence="1">The sequence shown here is derived from an EMBL/GenBank/DDBJ whole genome shotgun (WGS) entry which is preliminary data.</text>
</comment>
<protein>
    <submittedName>
        <fullName evidence="1">Uncharacterized protein</fullName>
    </submittedName>
</protein>
<reference evidence="2" key="1">
    <citation type="journal article" date="2019" name="Int. J. Syst. Evol. Microbiol.">
        <title>The Global Catalogue of Microorganisms (GCM) 10K type strain sequencing project: providing services to taxonomists for standard genome sequencing and annotation.</title>
        <authorList>
            <consortium name="The Broad Institute Genomics Platform"/>
            <consortium name="The Broad Institute Genome Sequencing Center for Infectious Disease"/>
            <person name="Wu L."/>
            <person name="Ma J."/>
        </authorList>
    </citation>
    <scope>NUCLEOTIDE SEQUENCE [LARGE SCALE GENOMIC DNA]</scope>
    <source>
        <strain evidence="2">JCM 14560</strain>
    </source>
</reference>
<sequence length="75" mass="8017">MSKPINLPGLGVVRPDGEGYRADQPLSVEDVRDLIRQQWVHTVQVSDGQGGAAEFHAACELNGRPFTITGQIGGC</sequence>
<evidence type="ECO:0000313" key="2">
    <source>
        <dbReference type="Proteomes" id="UP001422759"/>
    </source>
</evidence>
<keyword evidence="2" id="KW-1185">Reference proteome</keyword>
<gene>
    <name evidence="1" type="ORF">GCM10009760_62580</name>
</gene>
<accession>A0ABP4KB96</accession>
<proteinExistence type="predicted"/>
<name>A0ABP4KB96_9ACTN</name>
<organism evidence="1 2">
    <name type="scientific">Kitasatospora kazusensis</name>
    <dbReference type="NCBI Taxonomy" id="407974"/>
    <lineage>
        <taxon>Bacteria</taxon>
        <taxon>Bacillati</taxon>
        <taxon>Actinomycetota</taxon>
        <taxon>Actinomycetes</taxon>
        <taxon>Kitasatosporales</taxon>
        <taxon>Streptomycetaceae</taxon>
        <taxon>Kitasatospora</taxon>
    </lineage>
</organism>
<evidence type="ECO:0000313" key="1">
    <source>
        <dbReference type="EMBL" id="GAA1500701.1"/>
    </source>
</evidence>